<dbReference type="eggNOG" id="COG1610">
    <property type="taxonomic scope" value="Bacteria"/>
</dbReference>
<proteinExistence type="predicted"/>
<reference evidence="2" key="2">
    <citation type="submission" date="2009-10" db="EMBL/GenBank/DDBJ databases">
        <title>The genome sequence of Streptomyces pristinaespiralis strain ATCC 25486.</title>
        <authorList>
            <consortium name="The Broad Institute Genome Sequencing Platform"/>
            <consortium name="Broad Institute Microbial Sequencing Center"/>
            <person name="Fischbach M."/>
            <person name="Godfrey P."/>
            <person name="Ward D."/>
            <person name="Young S."/>
            <person name="Zeng Q."/>
            <person name="Koehrsen M."/>
            <person name="Alvarado L."/>
            <person name="Berlin A.M."/>
            <person name="Bochicchio J."/>
            <person name="Borenstein D."/>
            <person name="Chapman S.B."/>
            <person name="Chen Z."/>
            <person name="Engels R."/>
            <person name="Freedman E."/>
            <person name="Gellesch M."/>
            <person name="Goldberg J."/>
            <person name="Griggs A."/>
            <person name="Gujja S."/>
            <person name="Heilman E.R."/>
            <person name="Heiman D.I."/>
            <person name="Hepburn T.A."/>
            <person name="Howarth C."/>
            <person name="Jen D."/>
            <person name="Larson L."/>
            <person name="Lewis B."/>
            <person name="Mehta T."/>
            <person name="Park D."/>
            <person name="Pearson M."/>
            <person name="Richards J."/>
            <person name="Roberts A."/>
            <person name="Saif S."/>
            <person name="Shea T.D."/>
            <person name="Shenoy N."/>
            <person name="Sisk P."/>
            <person name="Stolte C."/>
            <person name="Sykes S.N."/>
            <person name="Thomson T."/>
            <person name="Walk T."/>
            <person name="White J."/>
            <person name="Yandava C."/>
            <person name="Straight P."/>
            <person name="Clardy J."/>
            <person name="Hung D."/>
            <person name="Kolter R."/>
            <person name="Mekalanos J."/>
            <person name="Walker S."/>
            <person name="Walsh C.T."/>
            <person name="Wieland-Brown L.C."/>
            <person name="Haas B."/>
            <person name="Nusbaum C."/>
            <person name="Birren B."/>
        </authorList>
    </citation>
    <scope>NUCLEOTIDE SEQUENCE [LARGE SCALE GENOMIC DNA]</scope>
    <source>
        <strain evidence="2">ATCC 25486 / DSM 40338 / CBS 914.69 / JCM 4507 / NBRC 13074 / NRRL 2958 / 5647</strain>
    </source>
</reference>
<sequence>MLKLLIHGTLWPAARVRHLTSAAGAGVGRSAISRCRHPGRGHRVTVMSVRVRMRQALPQAMRARDKVAVSALRATLAALDNAEAVPAGSSGLRGSAAIEESPVGAGATEVARRELSEHDTADIVRAEIAERLEAAAELTAPAHADRAERLRAEAAVLLAFLDGTGSGAA</sequence>
<dbReference type="InterPro" id="IPR042184">
    <property type="entry name" value="YqeY/Aim41_N"/>
</dbReference>
<dbReference type="PANTHER" id="PTHR28055:SF1">
    <property type="entry name" value="ALTERED INHERITANCE OF MITOCHONDRIA PROTEIN 41, MITOCHONDRIAL"/>
    <property type="match status" value="1"/>
</dbReference>
<name>B5H7H0_STRE2</name>
<evidence type="ECO:0000313" key="2">
    <source>
        <dbReference type="Proteomes" id="UP000002805"/>
    </source>
</evidence>
<dbReference type="EMBL" id="CM000950">
    <property type="protein sequence ID" value="EDY62781.2"/>
    <property type="molecule type" value="Genomic_DNA"/>
</dbReference>
<reference evidence="2" key="1">
    <citation type="submission" date="2008-02" db="EMBL/GenBank/DDBJ databases">
        <authorList>
            <consortium name="The Broad Institute Genome Sequencing Platform"/>
            <person name="Fischbach M."/>
            <person name="Ward D."/>
            <person name="Young S."/>
            <person name="Jaffe D."/>
            <person name="Gnerre S."/>
            <person name="Berlin A."/>
            <person name="Heiman D."/>
            <person name="Hepburn T."/>
            <person name="Sykes S."/>
            <person name="Alvarado L."/>
            <person name="Kodira C.D."/>
            <person name="Straight P."/>
            <person name="Clardy J."/>
            <person name="Hung D."/>
            <person name="Kolter R."/>
            <person name="Mekalanos J."/>
            <person name="Walker S."/>
            <person name="Walsh C.T."/>
            <person name="Lander E."/>
            <person name="Galagan J."/>
            <person name="Nusbaum C."/>
            <person name="Birren B."/>
        </authorList>
    </citation>
    <scope>NUCLEOTIDE SEQUENCE [LARGE SCALE GENOMIC DNA]</scope>
    <source>
        <strain evidence="2">ATCC 25486 / DSM 40338 / CBS 914.69 / JCM 4507 / NBRC 13074 / NRRL 2958 / 5647</strain>
    </source>
</reference>
<dbReference type="HOGENOM" id="CLU_134465_1_0_11"/>
<keyword evidence="2" id="KW-1185">Reference proteome</keyword>
<protein>
    <submittedName>
        <fullName evidence="1">Predicted protein</fullName>
    </submittedName>
</protein>
<dbReference type="Gene3D" id="1.10.1510.10">
    <property type="entry name" value="Uncharacterised protein YqeY/AIM41 PF09424, N-terminal domain"/>
    <property type="match status" value="1"/>
</dbReference>
<dbReference type="InterPro" id="IPR019004">
    <property type="entry name" value="YqeY/Aim41"/>
</dbReference>
<dbReference type="AlphaFoldDB" id="B5H7H0"/>
<accession>B5H7H0</accession>
<dbReference type="PANTHER" id="PTHR28055">
    <property type="entry name" value="ALTERED INHERITANCE OF MITOCHONDRIA PROTEIN 41, MITOCHONDRIAL"/>
    <property type="match status" value="1"/>
</dbReference>
<dbReference type="Proteomes" id="UP000002805">
    <property type="component" value="Chromosome"/>
</dbReference>
<evidence type="ECO:0000313" key="1">
    <source>
        <dbReference type="EMBL" id="EDY62781.2"/>
    </source>
</evidence>
<gene>
    <name evidence="1" type="ORF">SSDG_01117</name>
</gene>
<organism evidence="1 2">
    <name type="scientific">Streptomyces pristinaespiralis (strain ATCC 25486 / DSM 40338 / CBS 914.69 / JCM 4507 / KCC S-0507 / NBRC 13074 / NRRL 2958 / 5647)</name>
    <dbReference type="NCBI Taxonomy" id="457429"/>
    <lineage>
        <taxon>Bacteria</taxon>
        <taxon>Bacillati</taxon>
        <taxon>Actinomycetota</taxon>
        <taxon>Actinomycetes</taxon>
        <taxon>Kitasatosporales</taxon>
        <taxon>Streptomycetaceae</taxon>
        <taxon>Streptomyces</taxon>
    </lineage>
</organism>